<keyword evidence="3" id="KW-0472">Membrane</keyword>
<evidence type="ECO:0000313" key="7">
    <source>
        <dbReference type="EMBL" id="OME73355.1"/>
    </source>
</evidence>
<evidence type="ECO:0000256" key="6">
    <source>
        <dbReference type="SAM" id="SignalP"/>
    </source>
</evidence>
<evidence type="ECO:0000256" key="4">
    <source>
        <dbReference type="ARBA" id="ARBA00023139"/>
    </source>
</evidence>
<dbReference type="Gene3D" id="3.40.190.10">
    <property type="entry name" value="Periplasmic binding protein-like II"/>
    <property type="match status" value="2"/>
</dbReference>
<evidence type="ECO:0000256" key="3">
    <source>
        <dbReference type="ARBA" id="ARBA00023136"/>
    </source>
</evidence>
<dbReference type="EMBL" id="MPTW01000002">
    <property type="protein sequence ID" value="OME73355.1"/>
    <property type="molecule type" value="Genomic_DNA"/>
</dbReference>
<dbReference type="InterPro" id="IPR050490">
    <property type="entry name" value="Bact_solute-bd_prot1"/>
</dbReference>
<evidence type="ECO:0000256" key="2">
    <source>
        <dbReference type="ARBA" id="ARBA00022729"/>
    </source>
</evidence>
<dbReference type="RefSeq" id="WP_076283700.1">
    <property type="nucleotide sequence ID" value="NZ_MPTW01000002.1"/>
</dbReference>
<feature type="signal peptide" evidence="6">
    <location>
        <begin position="1"/>
        <end position="27"/>
    </location>
</feature>
<dbReference type="Proteomes" id="UP000187425">
    <property type="component" value="Unassembled WGS sequence"/>
</dbReference>
<dbReference type="OrthoDB" id="9798191at2"/>
<name>A0A1R0ZMK0_9BACL</name>
<dbReference type="Pfam" id="PF01547">
    <property type="entry name" value="SBP_bac_1"/>
    <property type="match status" value="1"/>
</dbReference>
<dbReference type="PROSITE" id="PS51257">
    <property type="entry name" value="PROKAR_LIPOPROTEIN"/>
    <property type="match status" value="1"/>
</dbReference>
<dbReference type="InterPro" id="IPR006059">
    <property type="entry name" value="SBP"/>
</dbReference>
<sequence>MKSKKMFVILLTSVMALSMVGCGQQGAHSSKSSDPSPNATNDVKTVTVLTFTEWYKDGWKALESYVNENSQELGFKLDIQKIAGGSQGEDVVKARFATGDLPDIIQTYGAKWIDTQVNALDKIVDMGSLSSESEYDAATLEEGGYRYDGKLYGMPIDTTNLLGVFYNKKVFEEAGITEIPTNWEQFLAASEKIKTIKKIPLYYSGKDAWTLQSFTHFGFNKEVFESGKSYSQFWGEMNTNKRNYAENKHFADAIAKSKEMIDKGYVNETYLSDTYDMAQTALAQGDAGMYVNATWVIDEISSKYPDAVQDIGAFALPLYDESENFTDSSLPASLHITTSAKDVDTAKKVIDFISSTKGQQIYADAQTGIYINKNVKVNLSPGHQDLLNLMKEGKSIALWQGTGNNYGYGSYDKFLQDYYVGSKTVDQVLQAMDEETTRNATAAQDPNWK</sequence>
<keyword evidence="2 6" id="KW-0732">Signal</keyword>
<reference evidence="7 8" key="1">
    <citation type="submission" date="2016-11" db="EMBL/GenBank/DDBJ databases">
        <title>Paenibacillus species isolates.</title>
        <authorList>
            <person name="Beno S.M."/>
        </authorList>
    </citation>
    <scope>NUCLEOTIDE SEQUENCE [LARGE SCALE GENOMIC DNA]</scope>
    <source>
        <strain evidence="7 8">FSL H7-0443</strain>
    </source>
</reference>
<proteinExistence type="predicted"/>
<evidence type="ECO:0000256" key="1">
    <source>
        <dbReference type="ARBA" id="ARBA00022475"/>
    </source>
</evidence>
<protein>
    <submittedName>
        <fullName evidence="7">ABC transporter substrate-binding protein</fullName>
    </submittedName>
</protein>
<dbReference type="AlphaFoldDB" id="A0A1R0ZMK0"/>
<keyword evidence="5" id="KW-0449">Lipoprotein</keyword>
<accession>A0A1R0ZMK0</accession>
<keyword evidence="4" id="KW-0564">Palmitate</keyword>
<dbReference type="PANTHER" id="PTHR43649">
    <property type="entry name" value="ARABINOSE-BINDING PROTEIN-RELATED"/>
    <property type="match status" value="1"/>
</dbReference>
<gene>
    <name evidence="7" type="ORF">BSK65_06140</name>
</gene>
<dbReference type="PANTHER" id="PTHR43649:SF33">
    <property type="entry name" value="POLYGALACTURONAN_RHAMNOGALACTURONAN-BINDING PROTEIN YTCQ"/>
    <property type="match status" value="1"/>
</dbReference>
<evidence type="ECO:0000313" key="8">
    <source>
        <dbReference type="Proteomes" id="UP000187425"/>
    </source>
</evidence>
<evidence type="ECO:0000256" key="5">
    <source>
        <dbReference type="ARBA" id="ARBA00023288"/>
    </source>
</evidence>
<feature type="chain" id="PRO_5038661384" evidence="6">
    <location>
        <begin position="28"/>
        <end position="449"/>
    </location>
</feature>
<comment type="caution">
    <text evidence="7">The sequence shown here is derived from an EMBL/GenBank/DDBJ whole genome shotgun (WGS) entry which is preliminary data.</text>
</comment>
<keyword evidence="1" id="KW-1003">Cell membrane</keyword>
<organism evidence="7 8">
    <name type="scientific">Paenibacillus odorifer</name>
    <dbReference type="NCBI Taxonomy" id="189426"/>
    <lineage>
        <taxon>Bacteria</taxon>
        <taxon>Bacillati</taxon>
        <taxon>Bacillota</taxon>
        <taxon>Bacilli</taxon>
        <taxon>Bacillales</taxon>
        <taxon>Paenibacillaceae</taxon>
        <taxon>Paenibacillus</taxon>
    </lineage>
</organism>
<dbReference type="SUPFAM" id="SSF53850">
    <property type="entry name" value="Periplasmic binding protein-like II"/>
    <property type="match status" value="1"/>
</dbReference>